<dbReference type="CDD" id="cd00397">
    <property type="entry name" value="DNA_BRE_C"/>
    <property type="match status" value="1"/>
</dbReference>
<dbReference type="InterPro" id="IPR013762">
    <property type="entry name" value="Integrase-like_cat_sf"/>
</dbReference>
<accession>A0ABV8GQY1</accession>
<dbReference type="RefSeq" id="WP_379536034.1">
    <property type="nucleotide sequence ID" value="NZ_JBHSBI010000063.1"/>
</dbReference>
<dbReference type="PROSITE" id="PS51898">
    <property type="entry name" value="TYR_RECOMBINASE"/>
    <property type="match status" value="1"/>
</dbReference>
<evidence type="ECO:0000313" key="6">
    <source>
        <dbReference type="EMBL" id="MFC4016243.1"/>
    </source>
</evidence>
<dbReference type="PROSITE" id="PS51900">
    <property type="entry name" value="CB"/>
    <property type="match status" value="1"/>
</dbReference>
<evidence type="ECO:0000256" key="2">
    <source>
        <dbReference type="ARBA" id="ARBA00023172"/>
    </source>
</evidence>
<dbReference type="InterPro" id="IPR044068">
    <property type="entry name" value="CB"/>
</dbReference>
<proteinExistence type="predicted"/>
<organism evidence="6 7">
    <name type="scientific">Nonomuraea purpurea</name>
    <dbReference type="NCBI Taxonomy" id="1849276"/>
    <lineage>
        <taxon>Bacteria</taxon>
        <taxon>Bacillati</taxon>
        <taxon>Actinomycetota</taxon>
        <taxon>Actinomycetes</taxon>
        <taxon>Streptosporangiales</taxon>
        <taxon>Streptosporangiaceae</taxon>
        <taxon>Nonomuraea</taxon>
    </lineage>
</organism>
<evidence type="ECO:0000256" key="1">
    <source>
        <dbReference type="ARBA" id="ARBA00023125"/>
    </source>
</evidence>
<keyword evidence="7" id="KW-1185">Reference proteome</keyword>
<reference evidence="7" key="1">
    <citation type="journal article" date="2019" name="Int. J. Syst. Evol. Microbiol.">
        <title>The Global Catalogue of Microorganisms (GCM) 10K type strain sequencing project: providing services to taxonomists for standard genome sequencing and annotation.</title>
        <authorList>
            <consortium name="The Broad Institute Genomics Platform"/>
            <consortium name="The Broad Institute Genome Sequencing Center for Infectious Disease"/>
            <person name="Wu L."/>
            <person name="Ma J."/>
        </authorList>
    </citation>
    <scope>NUCLEOTIDE SEQUENCE [LARGE SCALE GENOMIC DNA]</scope>
    <source>
        <strain evidence="7">TBRC 1276</strain>
    </source>
</reference>
<feature type="domain" description="Tyr recombinase" evidence="4">
    <location>
        <begin position="116"/>
        <end position="319"/>
    </location>
</feature>
<evidence type="ECO:0000259" key="5">
    <source>
        <dbReference type="PROSITE" id="PS51900"/>
    </source>
</evidence>
<dbReference type="SUPFAM" id="SSF56349">
    <property type="entry name" value="DNA breaking-rejoining enzymes"/>
    <property type="match status" value="1"/>
</dbReference>
<keyword evidence="1 3" id="KW-0238">DNA-binding</keyword>
<feature type="domain" description="Core-binding (CB)" evidence="5">
    <location>
        <begin position="17"/>
        <end position="95"/>
    </location>
</feature>
<comment type="caution">
    <text evidence="6">The sequence shown here is derived from an EMBL/GenBank/DDBJ whole genome shotgun (WGS) entry which is preliminary data.</text>
</comment>
<dbReference type="InterPro" id="IPR011010">
    <property type="entry name" value="DNA_brk_join_enz"/>
</dbReference>
<dbReference type="EMBL" id="JBHSBI010000063">
    <property type="protein sequence ID" value="MFC4016243.1"/>
    <property type="molecule type" value="Genomic_DNA"/>
</dbReference>
<protein>
    <submittedName>
        <fullName evidence="6">Tyrosine-type recombinase/integrase</fullName>
    </submittedName>
</protein>
<evidence type="ECO:0000313" key="7">
    <source>
        <dbReference type="Proteomes" id="UP001595851"/>
    </source>
</evidence>
<dbReference type="InterPro" id="IPR002104">
    <property type="entry name" value="Integrase_catalytic"/>
</dbReference>
<keyword evidence="2" id="KW-0233">DNA recombination</keyword>
<dbReference type="Proteomes" id="UP001595851">
    <property type="component" value="Unassembled WGS sequence"/>
</dbReference>
<name>A0ABV8GQY1_9ACTN</name>
<evidence type="ECO:0000259" key="4">
    <source>
        <dbReference type="PROSITE" id="PS51898"/>
    </source>
</evidence>
<dbReference type="Gene3D" id="1.10.443.10">
    <property type="entry name" value="Intergrase catalytic core"/>
    <property type="match status" value="1"/>
</dbReference>
<sequence length="328" mass="35977">MAELVALPTGGTAGKTLTVATAADAFLGSLCNPNTVRNYGIGIGKTVERLGEAKPLASVTDEEIGEALELLWGSAAVNTWNARRASVSSWLAWCRERGYDAPIVPAWTKRLAVPDSETPVRSRMEIDRLIARREVGLREKTLYRMLYETAGRAEEILGVNVENLDFVGRRCRVKAKGARAKTRRRGQAREDVVLETVYWDAGTARLLPRLLKGRARGPVFLTHRRPGPGKVVSARDVCPHTGFARLSYGQARALLDAHTALGGPGTGWDLHEMRHSALTHLGEGGASLLMLMAKSRHKKTENVRRYFHPSPEAIAELTSLLGPGDRFR</sequence>
<evidence type="ECO:0000256" key="3">
    <source>
        <dbReference type="PROSITE-ProRule" id="PRU01248"/>
    </source>
</evidence>
<dbReference type="Pfam" id="PF00589">
    <property type="entry name" value="Phage_integrase"/>
    <property type="match status" value="1"/>
</dbReference>
<gene>
    <name evidence="6" type="ORF">ACFOY2_54175</name>
</gene>